<dbReference type="SMART" id="SM00044">
    <property type="entry name" value="CYCc"/>
    <property type="match status" value="1"/>
</dbReference>
<dbReference type="InterPro" id="IPR050401">
    <property type="entry name" value="Cyclic_nucleotide_synthase"/>
</dbReference>
<feature type="compositionally biased region" description="Low complexity" evidence="16">
    <location>
        <begin position="993"/>
        <end position="1011"/>
    </location>
</feature>
<dbReference type="InterPro" id="IPR001245">
    <property type="entry name" value="Ser-Thr/Tyr_kinase_cat_dom"/>
</dbReference>
<dbReference type="Pfam" id="PF07714">
    <property type="entry name" value="PK_Tyr_Ser-Thr"/>
    <property type="match status" value="1"/>
</dbReference>
<dbReference type="InterPro" id="IPR011009">
    <property type="entry name" value="Kinase-like_dom_sf"/>
</dbReference>
<proteinExistence type="inferred from homology"/>
<accession>A0A9B2JYS7</accession>
<gene>
    <name evidence="21" type="primary">LOC100647330</name>
</gene>
<dbReference type="Pfam" id="PF01094">
    <property type="entry name" value="ANF_receptor"/>
    <property type="match status" value="1"/>
</dbReference>
<evidence type="ECO:0000256" key="4">
    <source>
        <dbReference type="ARBA" id="ARBA00022692"/>
    </source>
</evidence>
<evidence type="ECO:0000256" key="9">
    <source>
        <dbReference type="ARBA" id="ARBA00023136"/>
    </source>
</evidence>
<dbReference type="InterPro" id="IPR018297">
    <property type="entry name" value="A/G_cyclase_CS"/>
</dbReference>
<reference evidence="21" key="1">
    <citation type="submission" date="2025-08" db="UniProtKB">
        <authorList>
            <consortium name="RefSeq"/>
        </authorList>
    </citation>
    <scope>IDENTIFICATION</scope>
</reference>
<dbReference type="GeneID" id="100647330"/>
<comment type="similarity">
    <text evidence="14">Belongs to the adenylyl cyclase class-4/guanylyl cyclase family.</text>
</comment>
<dbReference type="GO" id="GO:0004672">
    <property type="term" value="F:protein kinase activity"/>
    <property type="evidence" value="ECO:0007669"/>
    <property type="project" value="InterPro"/>
</dbReference>
<evidence type="ECO:0000256" key="1">
    <source>
        <dbReference type="ARBA" id="ARBA00001436"/>
    </source>
</evidence>
<keyword evidence="20" id="KW-1185">Reference proteome</keyword>
<comment type="subcellular location">
    <subcellularLocation>
        <location evidence="2">Membrane</location>
        <topology evidence="2">Single-pass type I membrane protein</topology>
    </subcellularLocation>
</comment>
<dbReference type="PANTHER" id="PTHR11920">
    <property type="entry name" value="GUANYLYL CYCLASE"/>
    <property type="match status" value="1"/>
</dbReference>
<evidence type="ECO:0000259" key="19">
    <source>
        <dbReference type="PROSITE" id="PS50125"/>
    </source>
</evidence>
<dbReference type="GO" id="GO:0004383">
    <property type="term" value="F:guanylate cyclase activity"/>
    <property type="evidence" value="ECO:0007669"/>
    <property type="project" value="UniProtKB-EC"/>
</dbReference>
<evidence type="ECO:0000256" key="13">
    <source>
        <dbReference type="ARBA" id="ARBA00023293"/>
    </source>
</evidence>
<dbReference type="Pfam" id="PF00211">
    <property type="entry name" value="Guanylate_cyc"/>
    <property type="match status" value="1"/>
</dbReference>
<evidence type="ECO:0000313" key="21">
    <source>
        <dbReference type="RefSeq" id="XP_012176073.1"/>
    </source>
</evidence>
<dbReference type="GO" id="GO:0007168">
    <property type="term" value="P:receptor guanylyl cyclase signaling pathway"/>
    <property type="evidence" value="ECO:0007669"/>
    <property type="project" value="TreeGrafter"/>
</dbReference>
<dbReference type="GO" id="GO:0005886">
    <property type="term" value="C:plasma membrane"/>
    <property type="evidence" value="ECO:0007669"/>
    <property type="project" value="TreeGrafter"/>
</dbReference>
<comment type="catalytic activity">
    <reaction evidence="1 15">
        <text>GTP = 3',5'-cyclic GMP + diphosphate</text>
        <dbReference type="Rhea" id="RHEA:13665"/>
        <dbReference type="ChEBI" id="CHEBI:33019"/>
        <dbReference type="ChEBI" id="CHEBI:37565"/>
        <dbReference type="ChEBI" id="CHEBI:57746"/>
        <dbReference type="EC" id="4.6.1.2"/>
    </reaction>
</comment>
<evidence type="ECO:0000256" key="8">
    <source>
        <dbReference type="ARBA" id="ARBA00023134"/>
    </source>
</evidence>
<dbReference type="EC" id="4.6.1.2" evidence="3 15"/>
<evidence type="ECO:0000256" key="17">
    <source>
        <dbReference type="SAM" id="Phobius"/>
    </source>
</evidence>
<feature type="domain" description="Protein kinase" evidence="18">
    <location>
        <begin position="434"/>
        <end position="719"/>
    </location>
</feature>
<evidence type="ECO:0000256" key="3">
    <source>
        <dbReference type="ARBA" id="ARBA00012202"/>
    </source>
</evidence>
<evidence type="ECO:0000256" key="15">
    <source>
        <dbReference type="RuleBase" id="RU003431"/>
    </source>
</evidence>
<dbReference type="InterPro" id="IPR001828">
    <property type="entry name" value="ANF_lig-bd_rcpt"/>
</dbReference>
<protein>
    <recommendedName>
        <fullName evidence="3 15">Guanylate cyclase</fullName>
        <ecNumber evidence="3 15">4.6.1.2</ecNumber>
    </recommendedName>
</protein>
<sequence length="1273" mass="145031">MYHEELKRLCCFNKKCSDYKASKVNTFARTEPPDTQVTKSVIALLLHYGWNKFTIITESAWSTVARSLEEQATKNNLTVNHYKTVEDRHTCCEERLPCCQVSVWFQLIQETKNMTRIYIFLGTAMSLIDMMNSMQNQRLLDNGEYMVIHVDMMTYSQREAQKYLWKPEHFDNLRNCLEPKDFLKRARSLMVVVSTPPTQNYEEFTKKVREYSSKEPFNFVIPELLRKYEKYVSIHAAYLYDSVKLYARALDQLLRDQPEHTLEEIASNGTQIIETIIRNHTYQSVSGATIKFDKFGDSEGNFSVLALKKDPFHFNNFSCDFQMKPVGQFQQGETLVYRPSEAMDWPGKNKPEAEPGCGFLNEHCPKDDTHLRSIVAAGVLAVLLFCAAVITMSIYRRWKIEQEIEGLLWKIDPSEIHGYPHLDNMMSSPSKLSLVSAMSYESRCGGQVFAQTGHYHGVAVRIKELKFSKKKDISRDVMKEMRILREIRHGNLNSFIGACVEPMRILLITDYCAKGSLYDIIENEDIKLDDMFIASLVHDLIKGMLYIHESSVLVCHGNLKSSNCVVTSRWVLQVSDFGLHDMRHCAESDSIGEHQYYRNLFWKAPELLRNPNAPIRGTQEGDIYSFAIILFEMIGRKGPYGGVNLEPKEIIDRVKRFPEDGEPPFRPNIEILSESEADCAEYIVSTITDCWAESPELRPDFKMIRTRLKKMKAGRHRNIMDQMMDMMEKYANNLEDLVSERTRLLFEEKQKTEDLLHRMLPEPVANCLTNGIGVEPEAFDLVTIYFSDIVGFTAMSAESTPFQVVNFLNDLYTLFDRIIKGYDVYKVETIGDAYMVVSGLPIKNGNRHAGEIASMSLELLNAVKHHTIAHRPQDTLKLRIGIHTGPVVAGVVGLTMPRYCLFGDTVNTASRMESNGEPLRIHISEQCKDALDKIGGYIIEERGLVYMKGKGEVKTYWLIGATEKAIQKREVDVGDLPPLFCRPRRSPKLNSDSRQASLLGGLGAGSRRQSSVPRPTPDDSSSQYGGSSPVPKSLNSRKLDRFPLYLTDNISKTTLDNVALQEEVENRAANIKIALDDFFIDTRPKFRKNARVLSTIASSSSTSDYPFQTIIRESRSLDPFPLELYNKRFESPNFSWKEPKKSFRSLENCEKCTRTNSKTNISEKVLNNNYPNGNVIIVPHTDESPNEAETPLLGDESGCMGEIMPVKRWRSLDQVVSVPSTDSVPDKKSSARNSIRSWLVNLFNSNGLRNSDVSLRRGVIAGYDIQSERESIV</sequence>
<keyword evidence="10 21" id="KW-0675">Receptor</keyword>
<keyword evidence="8" id="KW-0342">GTP-binding</keyword>
<keyword evidence="9 17" id="KW-0472">Membrane</keyword>
<dbReference type="PROSITE" id="PS50125">
    <property type="entry name" value="GUANYLATE_CYCLASE_2"/>
    <property type="match status" value="1"/>
</dbReference>
<evidence type="ECO:0000259" key="18">
    <source>
        <dbReference type="PROSITE" id="PS50011"/>
    </source>
</evidence>
<dbReference type="PROSITE" id="PS50011">
    <property type="entry name" value="PROTEIN_KINASE_DOM"/>
    <property type="match status" value="1"/>
</dbReference>
<feature type="domain" description="Guanylate cyclase" evidence="19">
    <location>
        <begin position="783"/>
        <end position="913"/>
    </location>
</feature>
<evidence type="ECO:0000313" key="20">
    <source>
        <dbReference type="Proteomes" id="UP000835206"/>
    </source>
</evidence>
<dbReference type="GO" id="GO:0005525">
    <property type="term" value="F:GTP binding"/>
    <property type="evidence" value="ECO:0007669"/>
    <property type="project" value="UniProtKB-KW"/>
</dbReference>
<dbReference type="AlphaFoldDB" id="A0A9B2JYS7"/>
<keyword evidence="5" id="KW-0732">Signal</keyword>
<dbReference type="FunFam" id="1.10.510.10:FF:000545">
    <property type="entry name" value="Guanylate cyclase"/>
    <property type="match status" value="1"/>
</dbReference>
<evidence type="ECO:0000256" key="16">
    <source>
        <dbReference type="SAM" id="MobiDB-lite"/>
    </source>
</evidence>
<dbReference type="SUPFAM" id="SSF53822">
    <property type="entry name" value="Periplasmic binding protein-like I"/>
    <property type="match status" value="1"/>
</dbReference>
<evidence type="ECO:0000256" key="12">
    <source>
        <dbReference type="ARBA" id="ARBA00023239"/>
    </source>
</evidence>
<keyword evidence="6" id="KW-0547">Nucleotide-binding</keyword>
<dbReference type="Proteomes" id="UP000835206">
    <property type="component" value="Chromosome 3"/>
</dbReference>
<dbReference type="InterPro" id="IPR000719">
    <property type="entry name" value="Prot_kinase_dom"/>
</dbReference>
<feature type="region of interest" description="Disordered" evidence="16">
    <location>
        <begin position="982"/>
        <end position="1035"/>
    </location>
</feature>
<dbReference type="RefSeq" id="XP_012176073.1">
    <property type="nucleotide sequence ID" value="XM_012320683.3"/>
</dbReference>
<keyword evidence="4 17" id="KW-0812">Transmembrane</keyword>
<dbReference type="OrthoDB" id="5984008at2759"/>
<evidence type="ECO:0000256" key="6">
    <source>
        <dbReference type="ARBA" id="ARBA00022741"/>
    </source>
</evidence>
<evidence type="ECO:0000256" key="14">
    <source>
        <dbReference type="RuleBase" id="RU000405"/>
    </source>
</evidence>
<dbReference type="GO" id="GO:0004016">
    <property type="term" value="F:adenylate cyclase activity"/>
    <property type="evidence" value="ECO:0007669"/>
    <property type="project" value="TreeGrafter"/>
</dbReference>
<dbReference type="SUPFAM" id="SSF55073">
    <property type="entry name" value="Nucleotide cyclase"/>
    <property type="match status" value="1"/>
</dbReference>
<dbReference type="InterPro" id="IPR028082">
    <property type="entry name" value="Peripla_BP_I"/>
</dbReference>
<feature type="transmembrane region" description="Helical" evidence="17">
    <location>
        <begin position="374"/>
        <end position="395"/>
    </location>
</feature>
<keyword evidence="12 14" id="KW-0456">Lyase</keyword>
<dbReference type="SUPFAM" id="SSF56112">
    <property type="entry name" value="Protein kinase-like (PK-like)"/>
    <property type="match status" value="1"/>
</dbReference>
<dbReference type="Gene3D" id="3.30.70.1230">
    <property type="entry name" value="Nucleotide cyclase"/>
    <property type="match status" value="1"/>
</dbReference>
<dbReference type="GO" id="GO:0035556">
    <property type="term" value="P:intracellular signal transduction"/>
    <property type="evidence" value="ECO:0007669"/>
    <property type="project" value="InterPro"/>
</dbReference>
<dbReference type="CDD" id="cd07302">
    <property type="entry name" value="CHD"/>
    <property type="match status" value="1"/>
</dbReference>
<dbReference type="Gene3D" id="1.10.510.10">
    <property type="entry name" value="Transferase(Phosphotransferase) domain 1"/>
    <property type="match status" value="1"/>
</dbReference>
<keyword evidence="13 15" id="KW-0141">cGMP biosynthesis</keyword>
<keyword evidence="7 17" id="KW-1133">Transmembrane helix</keyword>
<dbReference type="GO" id="GO:0001653">
    <property type="term" value="F:peptide receptor activity"/>
    <property type="evidence" value="ECO:0007669"/>
    <property type="project" value="TreeGrafter"/>
</dbReference>
<dbReference type="PANTHER" id="PTHR11920:SF474">
    <property type="entry name" value="RECEPTOR-TYPE GUANYLATE CYCLASE GYC76C"/>
    <property type="match status" value="1"/>
</dbReference>
<name>A0A9B2JYS7_BOMTE</name>
<dbReference type="InterPro" id="IPR029787">
    <property type="entry name" value="Nucleotide_cyclase"/>
</dbReference>
<dbReference type="FunFam" id="3.30.70.1230:FF:000019">
    <property type="entry name" value="Guanylate cyclase"/>
    <property type="match status" value="1"/>
</dbReference>
<evidence type="ECO:0000256" key="10">
    <source>
        <dbReference type="ARBA" id="ARBA00023170"/>
    </source>
</evidence>
<organism evidence="20 21">
    <name type="scientific">Bombus terrestris</name>
    <name type="common">Buff-tailed bumblebee</name>
    <name type="synonym">Apis terrestris</name>
    <dbReference type="NCBI Taxonomy" id="30195"/>
    <lineage>
        <taxon>Eukaryota</taxon>
        <taxon>Metazoa</taxon>
        <taxon>Ecdysozoa</taxon>
        <taxon>Arthropoda</taxon>
        <taxon>Hexapoda</taxon>
        <taxon>Insecta</taxon>
        <taxon>Pterygota</taxon>
        <taxon>Neoptera</taxon>
        <taxon>Endopterygota</taxon>
        <taxon>Hymenoptera</taxon>
        <taxon>Apocrita</taxon>
        <taxon>Aculeata</taxon>
        <taxon>Apoidea</taxon>
        <taxon>Anthophila</taxon>
        <taxon>Apidae</taxon>
        <taxon>Bombus</taxon>
        <taxon>Bombus</taxon>
    </lineage>
</organism>
<dbReference type="Gene3D" id="6.10.250.780">
    <property type="match status" value="1"/>
</dbReference>
<dbReference type="GO" id="GO:0005524">
    <property type="term" value="F:ATP binding"/>
    <property type="evidence" value="ECO:0007669"/>
    <property type="project" value="InterPro"/>
</dbReference>
<evidence type="ECO:0000256" key="5">
    <source>
        <dbReference type="ARBA" id="ARBA00022729"/>
    </source>
</evidence>
<dbReference type="InterPro" id="IPR001054">
    <property type="entry name" value="A/G_cyclase"/>
</dbReference>
<evidence type="ECO:0000256" key="11">
    <source>
        <dbReference type="ARBA" id="ARBA00023180"/>
    </source>
</evidence>
<dbReference type="PROSITE" id="PS00452">
    <property type="entry name" value="GUANYLATE_CYCLASE_1"/>
    <property type="match status" value="1"/>
</dbReference>
<evidence type="ECO:0000256" key="7">
    <source>
        <dbReference type="ARBA" id="ARBA00022989"/>
    </source>
</evidence>
<evidence type="ECO:0000256" key="2">
    <source>
        <dbReference type="ARBA" id="ARBA00004479"/>
    </source>
</evidence>
<dbReference type="CDD" id="cd14042">
    <property type="entry name" value="PK_GC-A_B"/>
    <property type="match status" value="1"/>
</dbReference>
<dbReference type="Gene3D" id="3.40.50.2300">
    <property type="match status" value="1"/>
</dbReference>
<keyword evidence="11" id="KW-0325">Glycoprotein</keyword>